<sequence length="185" mass="20490">MISQVAENIETLRASLPPNATIKGMVGDVAYAYRHLSASCSDASWFVLTVPEAGVIGIDMSAPFGWCGSLNIYCAFGNGLVAHESPSTIHPTSAPDKSTFWGFNYIDDHVLIEHDNADRLDYADIALYLAMMATLEQNSLNLYKFTQWSTDLHAVGLHWDLLYHLASSPCHKTKSIKQYQESTRC</sequence>
<dbReference type="AlphaFoldDB" id="A0A418FKD9"/>
<evidence type="ECO:0000313" key="2">
    <source>
        <dbReference type="Proteomes" id="UP000285430"/>
    </source>
</evidence>
<dbReference type="EMBL" id="QUTH01001357">
    <property type="protein sequence ID" value="RHZ30817.1"/>
    <property type="molecule type" value="Genomic_DNA"/>
</dbReference>
<dbReference type="Proteomes" id="UP000285430">
    <property type="component" value="Unassembled WGS sequence"/>
</dbReference>
<accession>A0A418FKD9</accession>
<proteinExistence type="predicted"/>
<organism evidence="1 2">
    <name type="scientific">Aphanomyces astaci</name>
    <name type="common">Crayfish plague agent</name>
    <dbReference type="NCBI Taxonomy" id="112090"/>
    <lineage>
        <taxon>Eukaryota</taxon>
        <taxon>Sar</taxon>
        <taxon>Stramenopiles</taxon>
        <taxon>Oomycota</taxon>
        <taxon>Saprolegniomycetes</taxon>
        <taxon>Saprolegniales</taxon>
        <taxon>Verrucalvaceae</taxon>
        <taxon>Aphanomyces</taxon>
    </lineage>
</organism>
<comment type="caution">
    <text evidence="1">The sequence shown here is derived from an EMBL/GenBank/DDBJ whole genome shotgun (WGS) entry which is preliminary data.</text>
</comment>
<protein>
    <submittedName>
        <fullName evidence="1">Uncharacterized protein</fullName>
    </submittedName>
</protein>
<dbReference type="VEuPathDB" id="FungiDB:H257_00259"/>
<evidence type="ECO:0000313" key="1">
    <source>
        <dbReference type="EMBL" id="RHZ30817.1"/>
    </source>
</evidence>
<reference evidence="1 2" key="1">
    <citation type="submission" date="2018-08" db="EMBL/GenBank/DDBJ databases">
        <title>Aphanomyces genome sequencing and annotation.</title>
        <authorList>
            <person name="Minardi D."/>
            <person name="Oidtmann B."/>
            <person name="Van Der Giezen M."/>
            <person name="Studholme D.J."/>
        </authorList>
    </citation>
    <scope>NUCLEOTIDE SEQUENCE [LARGE SCALE GENOMIC DNA]</scope>
    <source>
        <strain evidence="1 2">Da</strain>
    </source>
</reference>
<gene>
    <name evidence="1" type="ORF">DYB37_011988</name>
</gene>
<name>A0A418FKD9_APHAT</name>